<proteinExistence type="predicted"/>
<dbReference type="Pfam" id="PF00578">
    <property type="entry name" value="AhpC-TSA"/>
    <property type="match status" value="1"/>
</dbReference>
<dbReference type="PANTHER" id="PTHR42852:SF17">
    <property type="entry name" value="THIOREDOXIN-LIKE PROTEIN HI_1115"/>
    <property type="match status" value="1"/>
</dbReference>
<organism evidence="2 3">
    <name type="scientific">Gemmatimonas groenlandica</name>
    <dbReference type="NCBI Taxonomy" id="2732249"/>
    <lineage>
        <taxon>Bacteria</taxon>
        <taxon>Pseudomonadati</taxon>
        <taxon>Gemmatimonadota</taxon>
        <taxon>Gemmatimonadia</taxon>
        <taxon>Gemmatimonadales</taxon>
        <taxon>Gemmatimonadaceae</taxon>
        <taxon>Gemmatimonas</taxon>
    </lineage>
</organism>
<dbReference type="GO" id="GO:0016491">
    <property type="term" value="F:oxidoreductase activity"/>
    <property type="evidence" value="ECO:0007669"/>
    <property type="project" value="InterPro"/>
</dbReference>
<reference evidence="2 3" key="1">
    <citation type="submission" date="2020-05" db="EMBL/GenBank/DDBJ databases">
        <title>Complete genome sequence of Gemmatimonas greenlandica TET16.</title>
        <authorList>
            <person name="Zeng Y."/>
        </authorList>
    </citation>
    <scope>NUCLEOTIDE SEQUENCE [LARGE SCALE GENOMIC DNA]</scope>
    <source>
        <strain evidence="2 3">TET16</strain>
    </source>
</reference>
<dbReference type="InterPro" id="IPR013766">
    <property type="entry name" value="Thioredoxin_domain"/>
</dbReference>
<keyword evidence="3" id="KW-1185">Reference proteome</keyword>
<dbReference type="PANTHER" id="PTHR42852">
    <property type="entry name" value="THIOL:DISULFIDE INTERCHANGE PROTEIN DSBE"/>
    <property type="match status" value="1"/>
</dbReference>
<gene>
    <name evidence="2" type="ORF">HKW67_13775</name>
</gene>
<dbReference type="RefSeq" id="WP_171225928.1">
    <property type="nucleotide sequence ID" value="NZ_CP053085.1"/>
</dbReference>
<dbReference type="InterPro" id="IPR036249">
    <property type="entry name" value="Thioredoxin-like_sf"/>
</dbReference>
<dbReference type="GO" id="GO:0016209">
    <property type="term" value="F:antioxidant activity"/>
    <property type="evidence" value="ECO:0007669"/>
    <property type="project" value="InterPro"/>
</dbReference>
<protein>
    <submittedName>
        <fullName evidence="2">TlpA family protein disulfide reductase</fullName>
    </submittedName>
</protein>
<sequence length="745" mass="80687">MTTPSNLHVAHPSMATWQDYLSAPVAQRDRALTDHRQRCAECKHTVQFLTTLDERARRLPLEAAPTALRARILASRAAGVRVLVPEHVDAFGDDDVSSDVPTVAAQVTRRSRWRIPTTIAAGVAAWSAIALFRGTPVVEAGMISGTMTLSTTLPKAGEVVTVRYNAGALLGRPAELRLRARIRTVHGESYNVSVPVVEIATLHRTTGKEYVGRFTLPDSVVFAALAVEDTAALAVDDLGGRAWEVMRAGANGAPLLSALDQRNHDLMGRGWEEGLATTRRMMQLYPDSIGAWTWLQSFESWMSLETDSTRAAHKRASARFDARHRAMRDISPALIGTTFWYTRRTDSVANAYWHERLLREAPTQSFAAQDRMLTIAARELPTRRDTTTALAGLEALWPDVPADRAPQIVSAALRLLPPATANADDLLRWSDRLVAADSSPATARYVAVRLLAAPAWRDEGKRRLRAEITRLASARAQLRALDESRTEQVERLARSQRLALAQLGRALADDGAHRAALDTLALATAAGWDLSVFNTVRETSLKVGDSTTARIMAARVSVDPSTAPSRRAALQSAGVTQIGAAAWAELVRSAQRDLSTRVMAGAKRRVLPDVTLRALDGSSATLRSLLAPQVTVVVFWSTDCGPAVDALGEIQRTATALAKRGIRAMTVVEQAQSTPALQSVLRTKSFTLPVYLDVGGSAGKAFNNWGTPQAYLLDAKGNVMFSATSDFESVALRAEAMVLAAEAGR</sequence>
<dbReference type="KEGG" id="ggr:HKW67_13775"/>
<dbReference type="InterPro" id="IPR050553">
    <property type="entry name" value="Thioredoxin_ResA/DsbE_sf"/>
</dbReference>
<dbReference type="SUPFAM" id="SSF52833">
    <property type="entry name" value="Thioredoxin-like"/>
    <property type="match status" value="1"/>
</dbReference>
<name>A0A6M4ISQ0_9BACT</name>
<evidence type="ECO:0000313" key="2">
    <source>
        <dbReference type="EMBL" id="QJR36496.1"/>
    </source>
</evidence>
<dbReference type="EMBL" id="CP053085">
    <property type="protein sequence ID" value="QJR36496.1"/>
    <property type="molecule type" value="Genomic_DNA"/>
</dbReference>
<evidence type="ECO:0000313" key="3">
    <source>
        <dbReference type="Proteomes" id="UP000500938"/>
    </source>
</evidence>
<dbReference type="AlphaFoldDB" id="A0A6M4ISQ0"/>
<evidence type="ECO:0000259" key="1">
    <source>
        <dbReference type="PROSITE" id="PS51352"/>
    </source>
</evidence>
<feature type="domain" description="Thioredoxin" evidence="1">
    <location>
        <begin position="601"/>
        <end position="740"/>
    </location>
</feature>
<dbReference type="CDD" id="cd02966">
    <property type="entry name" value="TlpA_like_family"/>
    <property type="match status" value="1"/>
</dbReference>
<dbReference type="Gene3D" id="3.40.30.10">
    <property type="entry name" value="Glutaredoxin"/>
    <property type="match status" value="1"/>
</dbReference>
<dbReference type="Proteomes" id="UP000500938">
    <property type="component" value="Chromosome"/>
</dbReference>
<accession>A0A6M4ISQ0</accession>
<dbReference type="PROSITE" id="PS51352">
    <property type="entry name" value="THIOREDOXIN_2"/>
    <property type="match status" value="1"/>
</dbReference>
<dbReference type="InterPro" id="IPR000866">
    <property type="entry name" value="AhpC/TSA"/>
</dbReference>